<evidence type="ECO:0000313" key="1">
    <source>
        <dbReference type="EMBL" id="KAE9094526.1"/>
    </source>
</evidence>
<dbReference type="Proteomes" id="UP000440732">
    <property type="component" value="Unassembled WGS sequence"/>
</dbReference>
<gene>
    <name evidence="3" type="ORF">PF001_g24426</name>
    <name evidence="2" type="ORF">PF005_g26320</name>
    <name evidence="1" type="ORF">PF006_g24201</name>
</gene>
<proteinExistence type="predicted"/>
<dbReference type="Proteomes" id="UP000433483">
    <property type="component" value="Unassembled WGS sequence"/>
</dbReference>
<dbReference type="AlphaFoldDB" id="A0A6A3VTX5"/>
<reference evidence="4 5" key="1">
    <citation type="submission" date="2018-08" db="EMBL/GenBank/DDBJ databases">
        <title>Genomic investigation of the strawberry pathogen Phytophthora fragariae indicates pathogenicity is determined by transcriptional variation in three key races.</title>
        <authorList>
            <person name="Adams T.M."/>
            <person name="Armitage A.D."/>
            <person name="Sobczyk M.K."/>
            <person name="Bates H.J."/>
            <person name="Dunwell J.M."/>
            <person name="Nellist C.F."/>
            <person name="Harrison R.J."/>
        </authorList>
    </citation>
    <scope>NUCLEOTIDE SEQUENCE [LARGE SCALE GENOMIC DNA]</scope>
    <source>
        <strain evidence="3 5">A4</strain>
        <strain evidence="2 4">NOV-27</strain>
        <strain evidence="1 6">NOV-5</strain>
    </source>
</reference>
<evidence type="ECO:0000313" key="2">
    <source>
        <dbReference type="EMBL" id="KAE9173331.1"/>
    </source>
</evidence>
<dbReference type="Proteomes" id="UP000437068">
    <property type="component" value="Unassembled WGS sequence"/>
</dbReference>
<sequence length="131" mass="15036">MPRSLAWALVVDNVPPDEAAAFLETFKQYRVEKQHRSVYNVHVAGASYDGISTFELLITSVQNHLPICVLSDRTDQKHIKLTEAHKIYLREMAAQGLRPSRIRNSMPRKFGVDMETLPSLSKVQNFVNHYR</sequence>
<comment type="caution">
    <text evidence="2">The sequence shown here is derived from an EMBL/GenBank/DDBJ whole genome shotgun (WGS) entry which is preliminary data.</text>
</comment>
<evidence type="ECO:0000313" key="6">
    <source>
        <dbReference type="Proteomes" id="UP000440732"/>
    </source>
</evidence>
<evidence type="ECO:0000313" key="3">
    <source>
        <dbReference type="EMBL" id="KAE9280024.1"/>
    </source>
</evidence>
<evidence type="ECO:0000313" key="5">
    <source>
        <dbReference type="Proteomes" id="UP000437068"/>
    </source>
</evidence>
<dbReference type="EMBL" id="QXGB01003019">
    <property type="protein sequence ID" value="KAE9173331.1"/>
    <property type="molecule type" value="Genomic_DNA"/>
</dbReference>
<keyword evidence="4" id="KW-1185">Reference proteome</keyword>
<dbReference type="EMBL" id="QXGA01002621">
    <property type="protein sequence ID" value="KAE9094526.1"/>
    <property type="molecule type" value="Genomic_DNA"/>
</dbReference>
<evidence type="ECO:0000313" key="4">
    <source>
        <dbReference type="Proteomes" id="UP000433483"/>
    </source>
</evidence>
<dbReference type="EMBL" id="QXGE01002678">
    <property type="protein sequence ID" value="KAE9280024.1"/>
    <property type="molecule type" value="Genomic_DNA"/>
</dbReference>
<name>A0A6A3VTX5_9STRA</name>
<protein>
    <submittedName>
        <fullName evidence="2">Uncharacterized protein</fullName>
    </submittedName>
</protein>
<organism evidence="2 4">
    <name type="scientific">Phytophthora fragariae</name>
    <dbReference type="NCBI Taxonomy" id="53985"/>
    <lineage>
        <taxon>Eukaryota</taxon>
        <taxon>Sar</taxon>
        <taxon>Stramenopiles</taxon>
        <taxon>Oomycota</taxon>
        <taxon>Peronosporomycetes</taxon>
        <taxon>Peronosporales</taxon>
        <taxon>Peronosporaceae</taxon>
        <taxon>Phytophthora</taxon>
    </lineage>
</organism>
<dbReference type="OrthoDB" id="97124at2759"/>
<accession>A0A6A3VTX5</accession>